<dbReference type="RefSeq" id="WP_008220756.1">
    <property type="nucleotide sequence ID" value="NZ_BAFK01000008.1"/>
</dbReference>
<evidence type="ECO:0000313" key="1">
    <source>
        <dbReference type="EMBL" id="GAB58777.1"/>
    </source>
</evidence>
<proteinExistence type="predicted"/>
<comment type="caution">
    <text evidence="1">The sequence shown here is derived from an EMBL/GenBank/DDBJ whole genome shotgun (WGS) entry which is preliminary data.</text>
</comment>
<protein>
    <submittedName>
        <fullName evidence="1">Uncharacterized protein</fullName>
    </submittedName>
</protein>
<dbReference type="Proteomes" id="UP000004374">
    <property type="component" value="Unassembled WGS sequence"/>
</dbReference>
<gene>
    <name evidence="1" type="ORF">RNAN_1765</name>
</gene>
<sequence>MCGYCTERIDIFTLWQHGRFAPQAEAEPSSVYSISLECPGFNQLLAMQQNQQPLAADIVLIRLACYTLTQPLDSTAQQLCQAMLNQLTTEQNLTPEPSQWHWLDNALQHIYLHGCLPYHDINALPAEFYQQLEQALLWTAEHIYPASADSDTDDNAAWDEAQHQHMLTESRTLAKTLYSQFRQILLAVLLIQQLQPQHPALQQIALKPNASFTLMPALELALRRQLQYHCVCHYGKDWLWQHLHQLELQHIFYLAARSRLEPGEITELQIKLEDEYAGLDYFMTRKDCIAALTMLSLAVEFGFEDAAGSEASC</sequence>
<keyword evidence="2" id="KW-1185">Reference proteome</keyword>
<name>I1DXJ9_9GAMM</name>
<dbReference type="AlphaFoldDB" id="I1DXJ9"/>
<dbReference type="EMBL" id="BAFK01000008">
    <property type="protein sequence ID" value="GAB58777.1"/>
    <property type="molecule type" value="Genomic_DNA"/>
</dbReference>
<accession>I1DXJ9</accession>
<reference evidence="1 2" key="1">
    <citation type="journal article" date="2012" name="J. Bacteriol.">
        <title>Genome Sequence of the Protease-Producing Bacterium Rheinheimera nanhaiensis E407-8T, Isolated from Deep-Sea Sediment of the South China Sea.</title>
        <authorList>
            <person name="Zhang X.-Y."/>
            <person name="Zhang Y.-J."/>
            <person name="Qin Q.-L."/>
            <person name="Xie B.-B."/>
            <person name="Chen X.-L."/>
            <person name="Zhou B.-C."/>
            <person name="Zhang Y.-Z."/>
        </authorList>
    </citation>
    <scope>NUCLEOTIDE SEQUENCE [LARGE SCALE GENOMIC DNA]</scope>
    <source>
        <strain evidence="1 2">E407-8</strain>
    </source>
</reference>
<dbReference type="STRING" id="562729.RNAN_1765"/>
<organism evidence="1 2">
    <name type="scientific">Rheinheimera nanhaiensis E407-8</name>
    <dbReference type="NCBI Taxonomy" id="562729"/>
    <lineage>
        <taxon>Bacteria</taxon>
        <taxon>Pseudomonadati</taxon>
        <taxon>Pseudomonadota</taxon>
        <taxon>Gammaproteobacteria</taxon>
        <taxon>Chromatiales</taxon>
        <taxon>Chromatiaceae</taxon>
        <taxon>Rheinheimera</taxon>
    </lineage>
</organism>
<evidence type="ECO:0000313" key="2">
    <source>
        <dbReference type="Proteomes" id="UP000004374"/>
    </source>
</evidence>